<dbReference type="AlphaFoldDB" id="A0A6J5TYR9"/>
<proteinExistence type="predicted"/>
<evidence type="ECO:0000256" key="1">
    <source>
        <dbReference type="SAM" id="MobiDB-lite"/>
    </source>
</evidence>
<organism evidence="2 3">
    <name type="scientific">Prunus armeniaca</name>
    <name type="common">Apricot</name>
    <name type="synonym">Armeniaca vulgaris</name>
    <dbReference type="NCBI Taxonomy" id="36596"/>
    <lineage>
        <taxon>Eukaryota</taxon>
        <taxon>Viridiplantae</taxon>
        <taxon>Streptophyta</taxon>
        <taxon>Embryophyta</taxon>
        <taxon>Tracheophyta</taxon>
        <taxon>Spermatophyta</taxon>
        <taxon>Magnoliopsida</taxon>
        <taxon>eudicotyledons</taxon>
        <taxon>Gunneridae</taxon>
        <taxon>Pentapetalae</taxon>
        <taxon>rosids</taxon>
        <taxon>fabids</taxon>
        <taxon>Rosales</taxon>
        <taxon>Rosaceae</taxon>
        <taxon>Amygdaloideae</taxon>
        <taxon>Amygdaleae</taxon>
        <taxon>Prunus</taxon>
    </lineage>
</organism>
<name>A0A6J5TYR9_PRUAR</name>
<sequence length="79" mass="9373">MLTNEKYNGLFALTHSDITLSPDRFFSEKPKQLHQREVRKRERPHSSTATYGQGEDRRGSVHYQEEPHSHSFPHQRPWS</sequence>
<feature type="compositionally biased region" description="Basic and acidic residues" evidence="1">
    <location>
        <begin position="26"/>
        <end position="40"/>
    </location>
</feature>
<accession>A0A6J5TYR9</accession>
<evidence type="ECO:0000313" key="3">
    <source>
        <dbReference type="Proteomes" id="UP000507222"/>
    </source>
</evidence>
<feature type="compositionally biased region" description="Basic and acidic residues" evidence="1">
    <location>
        <begin position="54"/>
        <end position="69"/>
    </location>
</feature>
<feature type="region of interest" description="Disordered" evidence="1">
    <location>
        <begin position="26"/>
        <end position="79"/>
    </location>
</feature>
<dbReference type="EMBL" id="CAEKDK010000002">
    <property type="protein sequence ID" value="CAB4269181.1"/>
    <property type="molecule type" value="Genomic_DNA"/>
</dbReference>
<gene>
    <name evidence="2" type="ORF">CURHAP_LOCUS14446</name>
</gene>
<protein>
    <submittedName>
        <fullName evidence="2">Uncharacterized protein</fullName>
    </submittedName>
</protein>
<evidence type="ECO:0000313" key="2">
    <source>
        <dbReference type="EMBL" id="CAB4269181.1"/>
    </source>
</evidence>
<reference evidence="2 3" key="1">
    <citation type="submission" date="2020-05" db="EMBL/GenBank/DDBJ databases">
        <authorList>
            <person name="Campoy J."/>
            <person name="Schneeberger K."/>
            <person name="Spophaly S."/>
        </authorList>
    </citation>
    <scope>NUCLEOTIDE SEQUENCE [LARGE SCALE GENOMIC DNA]</scope>
    <source>
        <strain evidence="2">PruArmRojPasFocal</strain>
    </source>
</reference>
<dbReference type="Proteomes" id="UP000507222">
    <property type="component" value="Unassembled WGS sequence"/>
</dbReference>